<evidence type="ECO:0000256" key="5">
    <source>
        <dbReference type="RuleBase" id="RU361155"/>
    </source>
</evidence>
<reference evidence="8" key="1">
    <citation type="submission" date="2025-08" db="UniProtKB">
        <authorList>
            <consortium name="RefSeq"/>
        </authorList>
    </citation>
    <scope>IDENTIFICATION</scope>
    <source>
        <tissue evidence="8">Kidney</tissue>
    </source>
</reference>
<sequence>MENTNEYLLNFRGYNFERTLVDIEFLKNIEDFEIRDDDVFVITYPKSGTIWCQQILSLIFHEGHRNGTENIETLDRVPYFEYNIRKLDYVKRSSPRLFSTHIPYYLAPRGLKSKKNKMLYIYRNPKDVLVSFFHFSNWMVKLEAADTIENYMKTFLDGKVVGSRWFDHIRGWYEHRHDFNILFLSYEEMKKDLRSSVMKISKFFEKELSEEDIDAVVRQATFQQMKSDDRANYLTISQKEIGTRNNDGHFLRKGIVGDWKHHFTVAQNERFDRIFQKNMKDFPLKIIWDLNEE</sequence>
<proteinExistence type="inferred from homology"/>
<dbReference type="OrthoDB" id="205623at2759"/>
<dbReference type="RefSeq" id="XP_012888270.1">
    <property type="nucleotide sequence ID" value="XM_013032816.1"/>
</dbReference>
<dbReference type="FunFam" id="3.40.50.300:FF:000433">
    <property type="entry name" value="Estrogen sulfotransferase"/>
    <property type="match status" value="1"/>
</dbReference>
<dbReference type="STRING" id="10020.ENSDORP00000019900"/>
<dbReference type="GeneID" id="105998167"/>
<evidence type="ECO:0000256" key="2">
    <source>
        <dbReference type="ARBA" id="ARBA00005771"/>
    </source>
</evidence>
<dbReference type="GO" id="GO:0008146">
    <property type="term" value="F:sulfotransferase activity"/>
    <property type="evidence" value="ECO:0007669"/>
    <property type="project" value="InterPro"/>
</dbReference>
<dbReference type="FunCoup" id="A0A1S3GHT6">
    <property type="interactions" value="311"/>
</dbReference>
<dbReference type="AlphaFoldDB" id="A0A1S3GHT6"/>
<dbReference type="InParanoid" id="A0A1S3GHT6"/>
<dbReference type="EC" id="2.8.2.-" evidence="5"/>
<feature type="domain" description="Sulfotransferase" evidence="6">
    <location>
        <begin position="36"/>
        <end position="282"/>
    </location>
</feature>
<dbReference type="PANTHER" id="PTHR11783">
    <property type="entry name" value="SULFOTRANSFERASE SULT"/>
    <property type="match status" value="1"/>
</dbReference>
<evidence type="ECO:0000256" key="1">
    <source>
        <dbReference type="ARBA" id="ARBA00004496"/>
    </source>
</evidence>
<accession>A0A1S3GHT6</accession>
<comment type="subcellular location">
    <subcellularLocation>
        <location evidence="1">Cytoplasm</location>
    </subcellularLocation>
</comment>
<dbReference type="Pfam" id="PF00685">
    <property type="entry name" value="Sulfotransfer_1"/>
    <property type="match status" value="1"/>
</dbReference>
<keyword evidence="4 5" id="KW-0808">Transferase</keyword>
<dbReference type="OMA" id="WTRCCLS"/>
<keyword evidence="7" id="KW-1185">Reference proteome</keyword>
<dbReference type="Gene3D" id="3.40.50.300">
    <property type="entry name" value="P-loop containing nucleotide triphosphate hydrolases"/>
    <property type="match status" value="1"/>
</dbReference>
<dbReference type="InterPro" id="IPR000863">
    <property type="entry name" value="Sulfotransferase_dom"/>
</dbReference>
<dbReference type="Proteomes" id="UP000081671">
    <property type="component" value="Unplaced"/>
</dbReference>
<evidence type="ECO:0000256" key="3">
    <source>
        <dbReference type="ARBA" id="ARBA00022490"/>
    </source>
</evidence>
<comment type="similarity">
    <text evidence="2 5">Belongs to the sulfotransferase 1 family.</text>
</comment>
<dbReference type="GO" id="GO:0005737">
    <property type="term" value="C:cytoplasm"/>
    <property type="evidence" value="ECO:0007669"/>
    <property type="project" value="UniProtKB-SubCell"/>
</dbReference>
<gene>
    <name evidence="8" type="primary">LOC105998167</name>
</gene>
<dbReference type="InterPro" id="IPR027417">
    <property type="entry name" value="P-loop_NTPase"/>
</dbReference>
<evidence type="ECO:0000256" key="4">
    <source>
        <dbReference type="ARBA" id="ARBA00022679"/>
    </source>
</evidence>
<evidence type="ECO:0000313" key="7">
    <source>
        <dbReference type="Proteomes" id="UP000081671"/>
    </source>
</evidence>
<protein>
    <recommendedName>
        <fullName evidence="5">Sulfotransferase</fullName>
        <ecNumber evidence="5">2.8.2.-</ecNumber>
    </recommendedName>
</protein>
<keyword evidence="3" id="KW-0963">Cytoplasm</keyword>
<dbReference type="SUPFAM" id="SSF52540">
    <property type="entry name" value="P-loop containing nucleoside triphosphate hydrolases"/>
    <property type="match status" value="1"/>
</dbReference>
<dbReference type="KEGG" id="dord:105998167"/>
<name>A0A1S3GHT6_DIPOR</name>
<organism evidence="7 8">
    <name type="scientific">Dipodomys ordii</name>
    <name type="common">Ord's kangaroo rat</name>
    <dbReference type="NCBI Taxonomy" id="10020"/>
    <lineage>
        <taxon>Eukaryota</taxon>
        <taxon>Metazoa</taxon>
        <taxon>Chordata</taxon>
        <taxon>Craniata</taxon>
        <taxon>Vertebrata</taxon>
        <taxon>Euteleostomi</taxon>
        <taxon>Mammalia</taxon>
        <taxon>Eutheria</taxon>
        <taxon>Euarchontoglires</taxon>
        <taxon>Glires</taxon>
        <taxon>Rodentia</taxon>
        <taxon>Castorimorpha</taxon>
        <taxon>Heteromyidae</taxon>
        <taxon>Dipodomyinae</taxon>
        <taxon>Dipodomys</taxon>
    </lineage>
</organism>
<evidence type="ECO:0000313" key="8">
    <source>
        <dbReference type="RefSeq" id="XP_012888270.1"/>
    </source>
</evidence>
<evidence type="ECO:0000259" key="6">
    <source>
        <dbReference type="Pfam" id="PF00685"/>
    </source>
</evidence>